<dbReference type="Proteomes" id="UP000183077">
    <property type="component" value="Unassembled WGS sequence"/>
</dbReference>
<dbReference type="PROSITE" id="PS51257">
    <property type="entry name" value="PROKAR_LIPOPROTEIN"/>
    <property type="match status" value="1"/>
</dbReference>
<sequence>MTKLKLPLIAIISLNFLVLTSCGTKDELNEVQIPERESFATQNSNFPDPATIKTKQGPYEMAHLGYGFNDYAEILKPESVYIHLEKYHLSYANKLNTTVHGTPFERDSIPALVSRIDNNSPKIKNFAGGYYNHNLYWKSLSPLEQTKPTESLTIAINESFGSMAELKKEFISKGNSLVGAGWLWIVNNNGAIQVMVTANNDTPSMPEVNGGYPLIAIDLWEHAYYSTYEDDVTAYLEACFKFLNWSFASKRFIPKIQTTEVVNTATPSTPKVQRTVPTSSQQTPKTEE</sequence>
<dbReference type="InterPro" id="IPR019831">
    <property type="entry name" value="Mn/Fe_SOD_N"/>
</dbReference>
<reference evidence="8 9" key="1">
    <citation type="submission" date="2016-10" db="EMBL/GenBank/DDBJ databases">
        <authorList>
            <person name="de Groot N.N."/>
        </authorList>
    </citation>
    <scope>NUCLEOTIDE SEQUENCE [LARGE SCALE GENOMIC DNA]</scope>
    <source>
        <strain evidence="8 9">DSM 23048</strain>
    </source>
</reference>
<comment type="similarity">
    <text evidence="1">Belongs to the iron/manganese superoxide dismutase family.</text>
</comment>
<dbReference type="InterPro" id="IPR001189">
    <property type="entry name" value="Mn/Fe_SOD"/>
</dbReference>
<dbReference type="InterPro" id="IPR019832">
    <property type="entry name" value="Mn/Fe_SOD_C"/>
</dbReference>
<dbReference type="SUPFAM" id="SSF46609">
    <property type="entry name" value="Fe,Mn superoxide dismutase (SOD), N-terminal domain"/>
    <property type="match status" value="1"/>
</dbReference>
<dbReference type="GeneID" id="82258429"/>
<evidence type="ECO:0000256" key="1">
    <source>
        <dbReference type="ARBA" id="ARBA00008714"/>
    </source>
</evidence>
<dbReference type="SUPFAM" id="SSF54719">
    <property type="entry name" value="Fe,Mn superoxide dismutase (SOD), C-terminal domain"/>
    <property type="match status" value="1"/>
</dbReference>
<evidence type="ECO:0000256" key="5">
    <source>
        <dbReference type="SAM" id="MobiDB-lite"/>
    </source>
</evidence>
<dbReference type="GO" id="GO:0046872">
    <property type="term" value="F:metal ion binding"/>
    <property type="evidence" value="ECO:0007669"/>
    <property type="project" value="UniProtKB-KW"/>
</dbReference>
<proteinExistence type="inferred from homology"/>
<keyword evidence="3" id="KW-0479">Metal-binding</keyword>
<dbReference type="GO" id="GO:0004784">
    <property type="term" value="F:superoxide dismutase activity"/>
    <property type="evidence" value="ECO:0007669"/>
    <property type="project" value="UniProtKB-EC"/>
</dbReference>
<organism evidence="8 9">
    <name type="scientific">Myroides marinus</name>
    <dbReference type="NCBI Taxonomy" id="703342"/>
    <lineage>
        <taxon>Bacteria</taxon>
        <taxon>Pseudomonadati</taxon>
        <taxon>Bacteroidota</taxon>
        <taxon>Flavobacteriia</taxon>
        <taxon>Flavobacteriales</taxon>
        <taxon>Flavobacteriaceae</taxon>
        <taxon>Myroides</taxon>
    </lineage>
</organism>
<dbReference type="PROSITE" id="PS00088">
    <property type="entry name" value="SOD_MN"/>
    <property type="match status" value="1"/>
</dbReference>
<feature type="region of interest" description="Disordered" evidence="5">
    <location>
        <begin position="264"/>
        <end position="288"/>
    </location>
</feature>
<dbReference type="GO" id="GO:0005737">
    <property type="term" value="C:cytoplasm"/>
    <property type="evidence" value="ECO:0007669"/>
    <property type="project" value="TreeGrafter"/>
</dbReference>
<protein>
    <recommendedName>
        <fullName evidence="2">superoxide dismutase</fullName>
        <ecNumber evidence="2">1.15.1.1</ecNumber>
    </recommendedName>
</protein>
<dbReference type="Gene3D" id="1.10.287.990">
    <property type="entry name" value="Fe,Mn superoxide dismutase (SOD) domain"/>
    <property type="match status" value="1"/>
</dbReference>
<evidence type="ECO:0000256" key="3">
    <source>
        <dbReference type="ARBA" id="ARBA00022723"/>
    </source>
</evidence>
<dbReference type="Gene3D" id="3.55.40.20">
    <property type="entry name" value="Iron/manganese superoxide dismutase, C-terminal domain"/>
    <property type="match status" value="1"/>
</dbReference>
<keyword evidence="4" id="KW-0560">Oxidoreductase</keyword>
<dbReference type="PANTHER" id="PTHR43595">
    <property type="entry name" value="37S RIBOSOMAL PROTEIN S26, MITOCHONDRIAL"/>
    <property type="match status" value="1"/>
</dbReference>
<dbReference type="EMBL" id="FNYS01000023">
    <property type="protein sequence ID" value="SEJ30883.1"/>
    <property type="molecule type" value="Genomic_DNA"/>
</dbReference>
<accession>A0A1H6XP93</accession>
<feature type="domain" description="Manganese/iron superoxide dismutase N-terminal" evidence="6">
    <location>
        <begin position="59"/>
        <end position="141"/>
    </location>
</feature>
<evidence type="ECO:0000256" key="2">
    <source>
        <dbReference type="ARBA" id="ARBA00012682"/>
    </source>
</evidence>
<dbReference type="AlphaFoldDB" id="A0A1H6XP93"/>
<dbReference type="Pfam" id="PF00081">
    <property type="entry name" value="Sod_Fe_N"/>
    <property type="match status" value="1"/>
</dbReference>
<dbReference type="InterPro" id="IPR036324">
    <property type="entry name" value="Mn/Fe_SOD_N_sf"/>
</dbReference>
<evidence type="ECO:0000313" key="9">
    <source>
        <dbReference type="Proteomes" id="UP000183077"/>
    </source>
</evidence>
<gene>
    <name evidence="8" type="ORF">SAMN04488018_12338</name>
</gene>
<dbReference type="InterPro" id="IPR019833">
    <property type="entry name" value="Mn/Fe_SOD_BS"/>
</dbReference>
<dbReference type="Pfam" id="PF02777">
    <property type="entry name" value="Sod_Fe_C"/>
    <property type="match status" value="1"/>
</dbReference>
<dbReference type="RefSeq" id="WP_074747693.1">
    <property type="nucleotide sequence ID" value="NZ_FNYS01000023.1"/>
</dbReference>
<dbReference type="InterPro" id="IPR036314">
    <property type="entry name" value="SOD_C_sf"/>
</dbReference>
<name>A0A1H6XP93_9FLAO</name>
<evidence type="ECO:0000259" key="7">
    <source>
        <dbReference type="Pfam" id="PF02777"/>
    </source>
</evidence>
<evidence type="ECO:0000256" key="4">
    <source>
        <dbReference type="ARBA" id="ARBA00023002"/>
    </source>
</evidence>
<dbReference type="PANTHER" id="PTHR43595:SF2">
    <property type="entry name" value="SMALL RIBOSOMAL SUBUNIT PROTEIN MS42"/>
    <property type="match status" value="1"/>
</dbReference>
<dbReference type="EC" id="1.15.1.1" evidence="2"/>
<evidence type="ECO:0000259" key="6">
    <source>
        <dbReference type="Pfam" id="PF00081"/>
    </source>
</evidence>
<feature type="domain" description="Manganese/iron superoxide dismutase C-terminal" evidence="7">
    <location>
        <begin position="149"/>
        <end position="251"/>
    </location>
</feature>
<evidence type="ECO:0000313" key="8">
    <source>
        <dbReference type="EMBL" id="SEJ30883.1"/>
    </source>
</evidence>
<dbReference type="PRINTS" id="PR01703">
    <property type="entry name" value="MNSODISMTASE"/>
</dbReference>